<proteinExistence type="predicted"/>
<name>A0A1M5K612_9BACT</name>
<dbReference type="AlphaFoldDB" id="A0A1M5K612"/>
<keyword evidence="2" id="KW-1185">Reference proteome</keyword>
<accession>A0A1M5K612</accession>
<evidence type="ECO:0000313" key="1">
    <source>
        <dbReference type="EMBL" id="SHG48010.1"/>
    </source>
</evidence>
<protein>
    <submittedName>
        <fullName evidence="1">Uncharacterized protein</fullName>
    </submittedName>
</protein>
<gene>
    <name evidence="1" type="ORF">SAMN05444362_1371</name>
</gene>
<reference evidence="2" key="1">
    <citation type="submission" date="2016-11" db="EMBL/GenBank/DDBJ databases">
        <authorList>
            <person name="Varghese N."/>
            <person name="Submissions S."/>
        </authorList>
    </citation>
    <scope>NUCLEOTIDE SEQUENCE [LARGE SCALE GENOMIC DNA]</scope>
    <source>
        <strain evidence="2">DSM 27370</strain>
    </source>
</reference>
<evidence type="ECO:0000313" key="2">
    <source>
        <dbReference type="Proteomes" id="UP000184480"/>
    </source>
</evidence>
<sequence length="186" mass="20065">MLCFLGVMSLKAQVGINTDTPNTSAALEIVSSDKGILIPRMTSAQRVAMVNPAEGLIVYDTTLKCISQNAGTAASPGWVCLSGRDTQSGSFYMPSIAIDASAVVTNQSLDLYDEYKKQFSTPTVSSTGAPSSIPYFSNASDLYYYITFYDVSVLQINSLDAAGVLNYDIVEEAHYDTFMNVVFVVK</sequence>
<dbReference type="Proteomes" id="UP000184480">
    <property type="component" value="Unassembled WGS sequence"/>
</dbReference>
<dbReference type="STRING" id="1346286.SAMN05444362_1371"/>
<dbReference type="EMBL" id="FQUC01000037">
    <property type="protein sequence ID" value="SHG48010.1"/>
    <property type="molecule type" value="Genomic_DNA"/>
</dbReference>
<organism evidence="1 2">
    <name type="scientific">Dysgonomonas macrotermitis</name>
    <dbReference type="NCBI Taxonomy" id="1346286"/>
    <lineage>
        <taxon>Bacteria</taxon>
        <taxon>Pseudomonadati</taxon>
        <taxon>Bacteroidota</taxon>
        <taxon>Bacteroidia</taxon>
        <taxon>Bacteroidales</taxon>
        <taxon>Dysgonomonadaceae</taxon>
        <taxon>Dysgonomonas</taxon>
    </lineage>
</organism>